<name>A0A1M6QLS3_REIAG</name>
<dbReference type="Proteomes" id="UP000184474">
    <property type="component" value="Unassembled WGS sequence"/>
</dbReference>
<keyword evidence="1" id="KW-0472">Membrane</keyword>
<keyword evidence="1" id="KW-0812">Transmembrane</keyword>
<proteinExistence type="predicted"/>
<dbReference type="STRING" id="156994.SAMN04488028_103380"/>
<organism evidence="2 3">
    <name type="scientific">Reichenbachiella agariperforans</name>
    <dbReference type="NCBI Taxonomy" id="156994"/>
    <lineage>
        <taxon>Bacteria</taxon>
        <taxon>Pseudomonadati</taxon>
        <taxon>Bacteroidota</taxon>
        <taxon>Cytophagia</taxon>
        <taxon>Cytophagales</taxon>
        <taxon>Reichenbachiellaceae</taxon>
        <taxon>Reichenbachiella</taxon>
    </lineage>
</organism>
<evidence type="ECO:0000256" key="1">
    <source>
        <dbReference type="SAM" id="Phobius"/>
    </source>
</evidence>
<keyword evidence="1" id="KW-1133">Transmembrane helix</keyword>
<reference evidence="3" key="1">
    <citation type="submission" date="2016-11" db="EMBL/GenBank/DDBJ databases">
        <authorList>
            <person name="Varghese N."/>
            <person name="Submissions S."/>
        </authorList>
    </citation>
    <scope>NUCLEOTIDE SEQUENCE [LARGE SCALE GENOMIC DNA]</scope>
    <source>
        <strain evidence="3">DSM 26134</strain>
    </source>
</reference>
<feature type="transmembrane region" description="Helical" evidence="1">
    <location>
        <begin position="12"/>
        <end position="30"/>
    </location>
</feature>
<keyword evidence="3" id="KW-1185">Reference proteome</keyword>
<accession>A0A1M6QLS3</accession>
<evidence type="ECO:0008006" key="4">
    <source>
        <dbReference type="Google" id="ProtNLM"/>
    </source>
</evidence>
<dbReference type="RefSeq" id="WP_073122490.1">
    <property type="nucleotide sequence ID" value="NZ_FRAA01000003.1"/>
</dbReference>
<dbReference type="EMBL" id="FRAA01000003">
    <property type="protein sequence ID" value="SHK21128.1"/>
    <property type="molecule type" value="Genomic_DNA"/>
</dbReference>
<sequence length="175" mass="20126">MRDLFRISLRYGLIGSALIIIMFMVFYFSGENPLQELQMFDLFIIPIFIFFGLKEYRDRYNGHLLQYWQGMTAGSIVYLTIGFVTALFMYVFIQFDTDLISEHVAIMLKGLEDTQTKIVEEMGADSYIESYEKVKATTASDVILDSLVKKIIIGFLITSVASVVLKRKQLPITKK</sequence>
<feature type="transmembrane region" description="Helical" evidence="1">
    <location>
        <begin position="147"/>
        <end position="165"/>
    </location>
</feature>
<dbReference type="InterPro" id="IPR025250">
    <property type="entry name" value="DUF4199"/>
</dbReference>
<gene>
    <name evidence="2" type="ORF">SAMN04488028_103380</name>
</gene>
<feature type="transmembrane region" description="Helical" evidence="1">
    <location>
        <begin position="36"/>
        <end position="53"/>
    </location>
</feature>
<protein>
    <recommendedName>
        <fullName evidence="4">DUF4199 domain-containing protein</fullName>
    </recommendedName>
</protein>
<evidence type="ECO:0000313" key="2">
    <source>
        <dbReference type="EMBL" id="SHK21128.1"/>
    </source>
</evidence>
<dbReference type="AlphaFoldDB" id="A0A1M6QLS3"/>
<dbReference type="Pfam" id="PF13858">
    <property type="entry name" value="DUF4199"/>
    <property type="match status" value="1"/>
</dbReference>
<evidence type="ECO:0000313" key="3">
    <source>
        <dbReference type="Proteomes" id="UP000184474"/>
    </source>
</evidence>
<feature type="transmembrane region" description="Helical" evidence="1">
    <location>
        <begin position="73"/>
        <end position="93"/>
    </location>
</feature>